<dbReference type="Proteomes" id="UP000214344">
    <property type="component" value="Segment"/>
</dbReference>
<evidence type="ECO:0000256" key="1">
    <source>
        <dbReference type="SAM" id="MobiDB-lite"/>
    </source>
</evidence>
<accession>Q77SB1</accession>
<dbReference type="GeneID" id="5176490"/>
<name>Q77SB1_9ABAC</name>
<dbReference type="OrthoDB" id="12495at10239"/>
<dbReference type="KEGG" id="vg:5176490"/>
<dbReference type="EMBL" id="DQ837165">
    <property type="protein sequence ID" value="AAQ88179.1"/>
    <property type="molecule type" value="Genomic_DNA"/>
</dbReference>
<protein>
    <submittedName>
        <fullName evidence="2">Uncharacterized protein</fullName>
    </submittedName>
</protein>
<feature type="region of interest" description="Disordered" evidence="1">
    <location>
        <begin position="95"/>
        <end position="115"/>
    </location>
</feature>
<keyword evidence="3" id="KW-1185">Reference proteome</keyword>
<reference evidence="2 3" key="1">
    <citation type="journal article" date="2006" name="J. Microbiol.">
        <title>Morphological, phylogenetic and biological characteristics of Ectropis obliqua single-nucleocapsid nucleopolyhedrovirus.</title>
        <authorList>
            <person name="Ma X.C."/>
            <person name="Xu H.J."/>
            <person name="Tang M.J."/>
            <person name="Xiao Q."/>
            <person name="Hong J."/>
            <person name="Zhang C.X."/>
        </authorList>
    </citation>
    <scope>NUCLEOTIDE SEQUENCE [LARGE SCALE GENOMIC DNA]</scope>
    <source>
        <strain evidence="2 3">A1</strain>
    </source>
</reference>
<dbReference type="RefSeq" id="YP_874314.1">
    <property type="nucleotide sequence ID" value="NC_008586.1"/>
</dbReference>
<feature type="compositionally biased region" description="Gly residues" evidence="1">
    <location>
        <begin position="103"/>
        <end position="114"/>
    </location>
</feature>
<sequence length="272" mass="30301">MSTLRNKTLVKNLQARLNMENSETSSLHLIGQNAKIISEQKLKKITKAFVILKEKNRRMSECLNTTLETYRQEYDARLQKLYVSLKRKTMKLEKLRRRKEINGNGGGGGGGGGTSSNVNKVLLSSSLPLRQMSTTTATLQTSASSVAVSTTTNTLENINNFASAAVISSTTASATAATTLSSTILFEPKRYFVIIRQGNNFVFTSNIVNIEFTDFKVIVYKLSQDPKVDQFVCMSIAKKKYNADVLKNTTIVFANHLDNANLFEQDLKEMFQ</sequence>
<evidence type="ECO:0000313" key="2">
    <source>
        <dbReference type="EMBL" id="AAQ88179.1"/>
    </source>
</evidence>
<proteinExistence type="predicted"/>
<evidence type="ECO:0000313" key="3">
    <source>
        <dbReference type="Proteomes" id="UP000214344"/>
    </source>
</evidence>
<organism evidence="2 3">
    <name type="scientific">Ectropis obliqua nucleopolyhedrovirus</name>
    <dbReference type="NCBI Taxonomy" id="59376"/>
    <lineage>
        <taxon>Viruses</taxon>
        <taxon>Viruses incertae sedis</taxon>
        <taxon>Naldaviricetes</taxon>
        <taxon>Lefavirales</taxon>
        <taxon>Baculoviridae</taxon>
        <taxon>Alphabaculovirus</taxon>
        <taxon>Alphabaculovirus ecobliquae</taxon>
    </lineage>
</organism>
<reference evidence="2 3" key="2">
    <citation type="journal article" date="2007" name="Virology">
        <title>Genome sequence and organization of a nucleopolyhedrovirus that infects the tea looper caterpillar, Ectropis obliqua.</title>
        <authorList>
            <person name="Ma X.C."/>
            <person name="Shang J.Y."/>
            <person name="Yang Z.N."/>
            <person name="Bao Y.Y."/>
            <person name="Xiao Q."/>
            <person name="Zhang C.X."/>
        </authorList>
    </citation>
    <scope>NUCLEOTIDE SEQUENCE [LARGE SCALE GENOMIC DNA]</scope>
    <source>
        <strain evidence="2 3">A1</strain>
    </source>
</reference>